<comment type="similarity">
    <text evidence="1 8">Belongs to the mannose-6-phosphate isomerase type 2 family.</text>
</comment>
<feature type="domain" description="Nucleotidyl transferase" evidence="9">
    <location>
        <begin position="1"/>
        <end position="292"/>
    </location>
</feature>
<dbReference type="PANTHER" id="PTHR46390:SF1">
    <property type="entry name" value="MANNOSE-1-PHOSPHATE GUANYLYLTRANSFERASE"/>
    <property type="match status" value="1"/>
</dbReference>
<evidence type="ECO:0000256" key="2">
    <source>
        <dbReference type="ARBA" id="ARBA00012387"/>
    </source>
</evidence>
<dbReference type="EC" id="2.7.7.13" evidence="2"/>
<keyword evidence="4 12" id="KW-0548">Nucleotidyltransferase</keyword>
<evidence type="ECO:0000256" key="4">
    <source>
        <dbReference type="ARBA" id="ARBA00022695"/>
    </source>
</evidence>
<dbReference type="InterPro" id="IPR011051">
    <property type="entry name" value="RmlC_Cupin_sf"/>
</dbReference>
<dbReference type="Gene3D" id="3.90.550.10">
    <property type="entry name" value="Spore Coat Polysaccharide Biosynthesis Protein SpsA, Chain A"/>
    <property type="match status" value="1"/>
</dbReference>
<organism evidence="12 13">
    <name type="scientific">Caldimonas thermodepolymerans</name>
    <dbReference type="NCBI Taxonomy" id="215580"/>
    <lineage>
        <taxon>Bacteria</taxon>
        <taxon>Pseudomonadati</taxon>
        <taxon>Pseudomonadota</taxon>
        <taxon>Betaproteobacteria</taxon>
        <taxon>Burkholderiales</taxon>
        <taxon>Sphaerotilaceae</taxon>
        <taxon>Caldimonas</taxon>
    </lineage>
</organism>
<feature type="domain" description="Mannose-6-phosphate isomerase type II C-terminal" evidence="10">
    <location>
        <begin position="356"/>
        <end position="470"/>
    </location>
</feature>
<dbReference type="InterPro" id="IPR029044">
    <property type="entry name" value="Nucleotide-diphossugar_trans"/>
</dbReference>
<dbReference type="SUPFAM" id="SSF51182">
    <property type="entry name" value="RmlC-like cupins"/>
    <property type="match status" value="1"/>
</dbReference>
<evidence type="ECO:0000313" key="12">
    <source>
        <dbReference type="EMBL" id="PPE71421.1"/>
    </source>
</evidence>
<evidence type="ECO:0000313" key="13">
    <source>
        <dbReference type="Proteomes" id="UP000239406"/>
    </source>
</evidence>
<dbReference type="InterPro" id="IPR049577">
    <property type="entry name" value="GMPP_N"/>
</dbReference>
<dbReference type="CDD" id="cd02213">
    <property type="entry name" value="cupin_PMI_typeII_C"/>
    <property type="match status" value="1"/>
</dbReference>
<dbReference type="GO" id="GO:0004475">
    <property type="term" value="F:mannose-1-phosphate guanylyltransferase (GTP) activity"/>
    <property type="evidence" value="ECO:0007669"/>
    <property type="project" value="UniProtKB-EC"/>
</dbReference>
<dbReference type="Pfam" id="PF00483">
    <property type="entry name" value="NTP_transferase"/>
    <property type="match status" value="1"/>
</dbReference>
<dbReference type="InterPro" id="IPR014710">
    <property type="entry name" value="RmlC-like_jellyroll"/>
</dbReference>
<evidence type="ECO:0000256" key="3">
    <source>
        <dbReference type="ARBA" id="ARBA00022679"/>
    </source>
</evidence>
<dbReference type="GO" id="GO:0005525">
    <property type="term" value="F:GTP binding"/>
    <property type="evidence" value="ECO:0007669"/>
    <property type="project" value="UniProtKB-KW"/>
</dbReference>
<dbReference type="EMBL" id="PSNY01000002">
    <property type="protein sequence ID" value="PPE71421.1"/>
    <property type="molecule type" value="Genomic_DNA"/>
</dbReference>
<keyword evidence="6" id="KW-0342">GTP-binding</keyword>
<dbReference type="Gene3D" id="2.60.120.10">
    <property type="entry name" value="Jelly Rolls"/>
    <property type="match status" value="1"/>
</dbReference>
<dbReference type="NCBIfam" id="TIGR01479">
    <property type="entry name" value="GMP_PMI"/>
    <property type="match status" value="1"/>
</dbReference>
<feature type="domain" description="MannoseP isomerase/GMP-like beta-helix" evidence="11">
    <location>
        <begin position="301"/>
        <end position="352"/>
    </location>
</feature>
<keyword evidence="3 12" id="KW-0808">Transferase</keyword>
<evidence type="ECO:0000256" key="6">
    <source>
        <dbReference type="ARBA" id="ARBA00023134"/>
    </source>
</evidence>
<dbReference type="FunFam" id="2.60.120.10:FF:000032">
    <property type="entry name" value="Mannose-1-phosphate guanylyltransferase/mannose-6-phosphate isomerase"/>
    <property type="match status" value="1"/>
</dbReference>
<evidence type="ECO:0000256" key="1">
    <source>
        <dbReference type="ARBA" id="ARBA00006115"/>
    </source>
</evidence>
<comment type="caution">
    <text evidence="12">The sequence shown here is derived from an EMBL/GenBank/DDBJ whole genome shotgun (WGS) entry which is preliminary data.</text>
</comment>
<comment type="catalytic activity">
    <reaction evidence="7">
        <text>alpha-D-mannose 1-phosphate + GTP + H(+) = GDP-alpha-D-mannose + diphosphate</text>
        <dbReference type="Rhea" id="RHEA:15229"/>
        <dbReference type="ChEBI" id="CHEBI:15378"/>
        <dbReference type="ChEBI" id="CHEBI:33019"/>
        <dbReference type="ChEBI" id="CHEBI:37565"/>
        <dbReference type="ChEBI" id="CHEBI:57527"/>
        <dbReference type="ChEBI" id="CHEBI:58409"/>
        <dbReference type="EC" id="2.7.7.13"/>
    </reaction>
</comment>
<dbReference type="Proteomes" id="UP000239406">
    <property type="component" value="Unassembled WGS sequence"/>
</dbReference>
<keyword evidence="13" id="KW-1185">Reference proteome</keyword>
<dbReference type="Pfam" id="PF01050">
    <property type="entry name" value="MannoseP_isomer"/>
    <property type="match status" value="1"/>
</dbReference>
<evidence type="ECO:0000259" key="9">
    <source>
        <dbReference type="Pfam" id="PF00483"/>
    </source>
</evidence>
<protein>
    <recommendedName>
        <fullName evidence="2">mannose-1-phosphate guanylyltransferase</fullName>
        <ecNumber evidence="2">2.7.7.13</ecNumber>
    </recommendedName>
</protein>
<dbReference type="CDD" id="cd02509">
    <property type="entry name" value="GDP-M1P_Guanylyltransferase"/>
    <property type="match status" value="1"/>
</dbReference>
<evidence type="ECO:0000256" key="5">
    <source>
        <dbReference type="ARBA" id="ARBA00022741"/>
    </source>
</evidence>
<dbReference type="GO" id="GO:0009298">
    <property type="term" value="P:GDP-mannose biosynthetic process"/>
    <property type="evidence" value="ECO:0007669"/>
    <property type="project" value="TreeGrafter"/>
</dbReference>
<dbReference type="FunFam" id="3.90.550.10:FF:000046">
    <property type="entry name" value="Mannose-1-phosphate guanylyltransferase (GDP)"/>
    <property type="match status" value="1"/>
</dbReference>
<proteinExistence type="inferred from homology"/>
<reference evidence="12 13" key="1">
    <citation type="submission" date="2018-02" db="EMBL/GenBank/DDBJ databases">
        <title>Reclassifiation of [Polyangium] brachysporum DSM 7029 as Guopingzhaonella breviflexa gen. nov., sp. nov., a member of the family Comamonadaceae.</title>
        <authorList>
            <person name="Tang B."/>
        </authorList>
    </citation>
    <scope>NUCLEOTIDE SEQUENCE [LARGE SCALE GENOMIC DNA]</scope>
    <source>
        <strain evidence="12 13">DSM 15344</strain>
    </source>
</reference>
<evidence type="ECO:0000256" key="7">
    <source>
        <dbReference type="ARBA" id="ARBA00047343"/>
    </source>
</evidence>
<dbReference type="PANTHER" id="PTHR46390">
    <property type="entry name" value="MANNOSE-1-PHOSPHATE GUANYLYLTRANSFERASE"/>
    <property type="match status" value="1"/>
</dbReference>
<dbReference type="InterPro" id="IPR006375">
    <property type="entry name" value="Man1P_GuaTrfase/Man6P_Isoase"/>
</dbReference>
<accession>A0A2S5T8V8</accession>
<sequence length="482" mass="52682">MAGGSGTRLWPLSRALYPKQFLALSGKDTLFQQAVRRLKTLSDDHIRLADPCIVGNEEHRFLTLDQLREIKVGASAVLLEPVGRNTAPALTLAALFARDELDDAEDPVLVVTPADQTVTDLPAFTAALRGAVDAAGDGSIVILGIRPDRPETGFGYIHARGDGAVRPVAAFAEKPDLETARRYLAEGHYYWNSGMFVLRASVWLKALAHFRPDIATATEDAWRQRQADNGFIRPGHDAFAAVPAESVDCAVMERCPADPHCGFTVKMVPLDAGWSDLGAWEAVWQVSEKDADGNVVHGDAITAACRNTLVHATSRLVSAVGLDNVVVVETSDAVLVADRNRSQEVRKIVAELEQRERSECTLHRLVHRPWGWYDSIDCGPRFQVKRIMVKPGASLSLQMHHHRAEHWVVVSGTAEVTCGQKKQLITENQSTYIPLGEVHRLANPGTIPLEIIEVQSGAYLGEDDIVRFEDSYGRTSAPTAAA</sequence>
<evidence type="ECO:0000259" key="11">
    <source>
        <dbReference type="Pfam" id="PF22640"/>
    </source>
</evidence>
<keyword evidence="12" id="KW-0413">Isomerase</keyword>
<dbReference type="Pfam" id="PF22640">
    <property type="entry name" value="ManC_GMP_beta-helix"/>
    <property type="match status" value="1"/>
</dbReference>
<dbReference type="GO" id="GO:0016853">
    <property type="term" value="F:isomerase activity"/>
    <property type="evidence" value="ECO:0007669"/>
    <property type="project" value="UniProtKB-KW"/>
</dbReference>
<dbReference type="InterPro" id="IPR001538">
    <property type="entry name" value="Man6P_isomerase-2_C"/>
</dbReference>
<keyword evidence="5" id="KW-0547">Nucleotide-binding</keyword>
<dbReference type="InterPro" id="IPR054566">
    <property type="entry name" value="ManC/GMP-like_b-helix"/>
</dbReference>
<evidence type="ECO:0000256" key="8">
    <source>
        <dbReference type="RuleBase" id="RU004190"/>
    </source>
</evidence>
<name>A0A2S5T8V8_9BURK</name>
<dbReference type="GO" id="GO:0000271">
    <property type="term" value="P:polysaccharide biosynthetic process"/>
    <property type="evidence" value="ECO:0007669"/>
    <property type="project" value="InterPro"/>
</dbReference>
<dbReference type="AlphaFoldDB" id="A0A2S5T8V8"/>
<dbReference type="SUPFAM" id="SSF53448">
    <property type="entry name" value="Nucleotide-diphospho-sugar transferases"/>
    <property type="match status" value="1"/>
</dbReference>
<evidence type="ECO:0000259" key="10">
    <source>
        <dbReference type="Pfam" id="PF01050"/>
    </source>
</evidence>
<dbReference type="InterPro" id="IPR005835">
    <property type="entry name" value="NTP_transferase_dom"/>
</dbReference>
<gene>
    <name evidence="12" type="ORF">C1702_02845</name>
</gene>
<dbReference type="InterPro" id="IPR051161">
    <property type="entry name" value="Mannose-6P_isomerase_type2"/>
</dbReference>